<evidence type="ECO:0000256" key="4">
    <source>
        <dbReference type="ARBA" id="ARBA00023136"/>
    </source>
</evidence>
<keyword evidence="7" id="KW-1185">Reference proteome</keyword>
<dbReference type="PANTHER" id="PTHR10671">
    <property type="entry name" value="EPITHELIAL MEMBRANE PROTEIN-RELATED"/>
    <property type="match status" value="1"/>
</dbReference>
<feature type="transmembrane region" description="Helical" evidence="5">
    <location>
        <begin position="12"/>
        <end position="32"/>
    </location>
</feature>
<evidence type="ECO:0000256" key="1">
    <source>
        <dbReference type="ARBA" id="ARBA00004141"/>
    </source>
</evidence>
<feature type="transmembrane region" description="Helical" evidence="5">
    <location>
        <begin position="73"/>
        <end position="98"/>
    </location>
</feature>
<gene>
    <name evidence="6" type="ORF">MAR_010481</name>
</gene>
<evidence type="ECO:0000256" key="2">
    <source>
        <dbReference type="ARBA" id="ARBA00022692"/>
    </source>
</evidence>
<name>A0ABY7E547_MYAAR</name>
<feature type="transmembrane region" description="Helical" evidence="5">
    <location>
        <begin position="149"/>
        <end position="168"/>
    </location>
</feature>
<feature type="transmembrane region" description="Helical" evidence="5">
    <location>
        <begin position="107"/>
        <end position="129"/>
    </location>
</feature>
<dbReference type="Proteomes" id="UP001164746">
    <property type="component" value="Chromosome 4"/>
</dbReference>
<dbReference type="InterPro" id="IPR050579">
    <property type="entry name" value="PMP-22/EMP/MP20-like"/>
</dbReference>
<evidence type="ECO:0000256" key="3">
    <source>
        <dbReference type="ARBA" id="ARBA00022989"/>
    </source>
</evidence>
<dbReference type="Gene3D" id="1.20.140.150">
    <property type="match status" value="1"/>
</dbReference>
<protein>
    <submittedName>
        <fullName evidence="6">Uncharacterized protein</fullName>
    </submittedName>
</protein>
<dbReference type="EMBL" id="CP111015">
    <property type="protein sequence ID" value="WAR03923.1"/>
    <property type="molecule type" value="Genomic_DNA"/>
</dbReference>
<dbReference type="PANTHER" id="PTHR10671:SF108">
    <property type="entry name" value="CLAUDIN FAMILY PROTEIN-RELATED"/>
    <property type="match status" value="1"/>
</dbReference>
<sequence>MTLNVVLCVANVLMVVAVVMEILCIGLPYWAWLEPGGGASRMWYGLWEICASVNNDVYVCRTYNAASLTHEDWLVAVGALEILALIVMAVALVCGLLAHCCLPYSPLLFIIAFALALFGAAVDLIAVIVYGAEFGSGNALDGSNLHASFYLALFAVVVALVAAILYVVSKPARTMKLCGSRTYLCIRFSPARTGCWIFAREDDVRQMSGVHRHIPCPDVDRRLLHTTSVRIVHMPMNSRYKACNCVSGGRVVIQGGDRAGYEVEGRVAGVHSAPVEALHGPQYADLFFSNLYSLVEECPRDTLVAGRRGKRSLIPEVVEQARRDQLHQRYRVDRHVLVCNT</sequence>
<organism evidence="6 7">
    <name type="scientific">Mya arenaria</name>
    <name type="common">Soft-shell clam</name>
    <dbReference type="NCBI Taxonomy" id="6604"/>
    <lineage>
        <taxon>Eukaryota</taxon>
        <taxon>Metazoa</taxon>
        <taxon>Spiralia</taxon>
        <taxon>Lophotrochozoa</taxon>
        <taxon>Mollusca</taxon>
        <taxon>Bivalvia</taxon>
        <taxon>Autobranchia</taxon>
        <taxon>Heteroconchia</taxon>
        <taxon>Euheterodonta</taxon>
        <taxon>Imparidentia</taxon>
        <taxon>Neoheterodontei</taxon>
        <taxon>Myida</taxon>
        <taxon>Myoidea</taxon>
        <taxon>Myidae</taxon>
        <taxon>Mya</taxon>
    </lineage>
</organism>
<accession>A0ABY7E547</accession>
<proteinExistence type="predicted"/>
<evidence type="ECO:0000256" key="5">
    <source>
        <dbReference type="SAM" id="Phobius"/>
    </source>
</evidence>
<keyword evidence="4 5" id="KW-0472">Membrane</keyword>
<evidence type="ECO:0000313" key="6">
    <source>
        <dbReference type="EMBL" id="WAR03923.1"/>
    </source>
</evidence>
<comment type="subcellular location">
    <subcellularLocation>
        <location evidence="1">Membrane</location>
        <topology evidence="1">Multi-pass membrane protein</topology>
    </subcellularLocation>
</comment>
<evidence type="ECO:0000313" key="7">
    <source>
        <dbReference type="Proteomes" id="UP001164746"/>
    </source>
</evidence>
<reference evidence="6" key="1">
    <citation type="submission" date="2022-11" db="EMBL/GenBank/DDBJ databases">
        <title>Centuries of genome instability and evolution in soft-shell clam transmissible cancer (bioRxiv).</title>
        <authorList>
            <person name="Hart S.F.M."/>
            <person name="Yonemitsu M.A."/>
            <person name="Giersch R.M."/>
            <person name="Beal B.F."/>
            <person name="Arriagada G."/>
            <person name="Davis B.W."/>
            <person name="Ostrander E.A."/>
            <person name="Goff S.P."/>
            <person name="Metzger M.J."/>
        </authorList>
    </citation>
    <scope>NUCLEOTIDE SEQUENCE</scope>
    <source>
        <strain evidence="6">MELC-2E11</strain>
        <tissue evidence="6">Siphon/mantle</tissue>
    </source>
</reference>
<keyword evidence="3 5" id="KW-1133">Transmembrane helix</keyword>
<keyword evidence="2 5" id="KW-0812">Transmembrane</keyword>